<keyword evidence="4" id="KW-0808">Transferase</keyword>
<gene>
    <name evidence="12" type="primary">iscS</name>
    <name evidence="12" type="ORF">TNCT_506401</name>
</gene>
<keyword evidence="5" id="KW-0479">Metal-binding</keyword>
<accession>A0A8X6KFK4</accession>
<keyword evidence="8" id="KW-0411">Iron-sulfur</keyword>
<evidence type="ECO:0000256" key="10">
    <source>
        <dbReference type="SAM" id="Coils"/>
    </source>
</evidence>
<dbReference type="GO" id="GO:0031071">
    <property type="term" value="F:cysteine desulfurase activity"/>
    <property type="evidence" value="ECO:0007669"/>
    <property type="project" value="UniProtKB-EC"/>
</dbReference>
<evidence type="ECO:0000256" key="9">
    <source>
        <dbReference type="RuleBase" id="RU004504"/>
    </source>
</evidence>
<dbReference type="AlphaFoldDB" id="A0A8X6KFK4"/>
<name>A0A8X6KFK4_TRICU</name>
<dbReference type="GO" id="GO:0051536">
    <property type="term" value="F:iron-sulfur cluster binding"/>
    <property type="evidence" value="ECO:0007669"/>
    <property type="project" value="UniProtKB-KW"/>
</dbReference>
<keyword evidence="13" id="KW-1185">Reference proteome</keyword>
<dbReference type="InterPro" id="IPR020578">
    <property type="entry name" value="Aminotrans_V_PyrdxlP_BS"/>
</dbReference>
<dbReference type="PIRSF" id="PIRSF005572">
    <property type="entry name" value="NifS"/>
    <property type="match status" value="1"/>
</dbReference>
<comment type="cofactor">
    <cofactor evidence="1 9">
        <name>pyridoxal 5'-phosphate</name>
        <dbReference type="ChEBI" id="CHEBI:597326"/>
    </cofactor>
</comment>
<evidence type="ECO:0000256" key="5">
    <source>
        <dbReference type="ARBA" id="ARBA00022723"/>
    </source>
</evidence>
<comment type="similarity">
    <text evidence="2">Belongs to the class-V pyridoxal-phosphate-dependent aminotransferase family. NifS/IscS subfamily.</text>
</comment>
<keyword evidence="10" id="KW-0175">Coiled coil</keyword>
<evidence type="ECO:0000313" key="12">
    <source>
        <dbReference type="EMBL" id="GFQ72229.1"/>
    </source>
</evidence>
<dbReference type="OrthoDB" id="10250117at2759"/>
<dbReference type="Gene3D" id="3.40.640.10">
    <property type="entry name" value="Type I PLP-dependent aspartate aminotransferase-like (Major domain)"/>
    <property type="match status" value="1"/>
</dbReference>
<evidence type="ECO:0000259" key="11">
    <source>
        <dbReference type="Pfam" id="PF00266"/>
    </source>
</evidence>
<proteinExistence type="inferred from homology"/>
<dbReference type="Gene3D" id="1.10.260.50">
    <property type="match status" value="1"/>
</dbReference>
<feature type="domain" description="Aminotransferase class V" evidence="11">
    <location>
        <begin position="12"/>
        <end position="363"/>
    </location>
</feature>
<evidence type="ECO:0000256" key="6">
    <source>
        <dbReference type="ARBA" id="ARBA00022898"/>
    </source>
</evidence>
<dbReference type="InterPro" id="IPR015424">
    <property type="entry name" value="PyrdxlP-dep_Trfase"/>
</dbReference>
<dbReference type="InterPro" id="IPR015421">
    <property type="entry name" value="PyrdxlP-dep_Trfase_major"/>
</dbReference>
<reference evidence="12" key="1">
    <citation type="submission" date="2020-07" db="EMBL/GenBank/DDBJ databases">
        <title>Multicomponent nature underlies the extraordinary mechanical properties of spider dragline silk.</title>
        <authorList>
            <person name="Kono N."/>
            <person name="Nakamura H."/>
            <person name="Mori M."/>
            <person name="Yoshida Y."/>
            <person name="Ohtoshi R."/>
            <person name="Malay A.D."/>
            <person name="Moran D.A.P."/>
            <person name="Tomita M."/>
            <person name="Numata K."/>
            <person name="Arakawa K."/>
        </authorList>
    </citation>
    <scope>NUCLEOTIDE SEQUENCE</scope>
</reference>
<evidence type="ECO:0000313" key="13">
    <source>
        <dbReference type="Proteomes" id="UP000887116"/>
    </source>
</evidence>
<dbReference type="GO" id="GO:0046872">
    <property type="term" value="F:metal ion binding"/>
    <property type="evidence" value="ECO:0007669"/>
    <property type="project" value="UniProtKB-KW"/>
</dbReference>
<dbReference type="Pfam" id="PF00266">
    <property type="entry name" value="Aminotran_5"/>
    <property type="match status" value="1"/>
</dbReference>
<dbReference type="EMBL" id="BMAO01021165">
    <property type="protein sequence ID" value="GFQ72229.1"/>
    <property type="molecule type" value="Genomic_DNA"/>
</dbReference>
<dbReference type="EC" id="2.8.1.7" evidence="3"/>
<dbReference type="PANTHER" id="PTHR11601:SF34">
    <property type="entry name" value="CYSTEINE DESULFURASE"/>
    <property type="match status" value="1"/>
</dbReference>
<keyword evidence="6" id="KW-0663">Pyridoxal phosphate</keyword>
<evidence type="ECO:0000256" key="4">
    <source>
        <dbReference type="ARBA" id="ARBA00022679"/>
    </source>
</evidence>
<keyword evidence="7" id="KW-0408">Iron</keyword>
<dbReference type="Gene3D" id="3.90.1150.10">
    <property type="entry name" value="Aspartate Aminotransferase, domain 1"/>
    <property type="match status" value="1"/>
</dbReference>
<evidence type="ECO:0000256" key="1">
    <source>
        <dbReference type="ARBA" id="ARBA00001933"/>
    </source>
</evidence>
<evidence type="ECO:0000256" key="3">
    <source>
        <dbReference type="ARBA" id="ARBA00012239"/>
    </source>
</evidence>
<organism evidence="12 13">
    <name type="scientific">Trichonephila clavata</name>
    <name type="common">Joro spider</name>
    <name type="synonym">Nephila clavata</name>
    <dbReference type="NCBI Taxonomy" id="2740835"/>
    <lineage>
        <taxon>Eukaryota</taxon>
        <taxon>Metazoa</taxon>
        <taxon>Ecdysozoa</taxon>
        <taxon>Arthropoda</taxon>
        <taxon>Chelicerata</taxon>
        <taxon>Arachnida</taxon>
        <taxon>Araneae</taxon>
        <taxon>Araneomorphae</taxon>
        <taxon>Entelegynae</taxon>
        <taxon>Araneoidea</taxon>
        <taxon>Nephilidae</taxon>
        <taxon>Trichonephila</taxon>
    </lineage>
</organism>
<comment type="caution">
    <text evidence="12">The sequence shown here is derived from an EMBL/GenBank/DDBJ whole genome shotgun (WGS) entry which is preliminary data.</text>
</comment>
<dbReference type="InterPro" id="IPR016454">
    <property type="entry name" value="Cysteine_dSase"/>
</dbReference>
<evidence type="ECO:0000256" key="8">
    <source>
        <dbReference type="ARBA" id="ARBA00023014"/>
    </source>
</evidence>
<sequence>MSPFSLENSGCVYADYNATAPISENVKKSIFEVLLKQTLNPSSLHKRGQEARKILQDARDNIRDAIGVPSDKEIVFTSGATEANNLVMRGIAGYLHVISAIEHPSILNSACNPYIIPVNQEGIVDFLELEKILSELKGDKAIVSVMMANNETGVIQPVKEIAEIAHKFGAICHTDTAQSVGKIKVNMEDLGVDLLTLSAHKFGGVAGSGVLIFNKELAIEPIIIGGGQEKGFRGGTENIVAIAGLSAALQNIPDLLSKMDEVKELRDQLECELLNLASDIRIFGKNSKRLPNTSFIYMPGVKSDVQLMHFDLNHIAVSNGSACSSGKVEPSHVLLAMGATKEQAECSIRISIGPDTKPQDIKKIVDCWYNIYKKNTLV</sequence>
<dbReference type="PANTHER" id="PTHR11601">
    <property type="entry name" value="CYSTEINE DESULFURYLASE FAMILY MEMBER"/>
    <property type="match status" value="1"/>
</dbReference>
<dbReference type="PROSITE" id="PS00595">
    <property type="entry name" value="AA_TRANSFER_CLASS_5"/>
    <property type="match status" value="1"/>
</dbReference>
<evidence type="ECO:0000256" key="2">
    <source>
        <dbReference type="ARBA" id="ARBA00006490"/>
    </source>
</evidence>
<dbReference type="InterPro" id="IPR000192">
    <property type="entry name" value="Aminotrans_V_dom"/>
</dbReference>
<dbReference type="Proteomes" id="UP000887116">
    <property type="component" value="Unassembled WGS sequence"/>
</dbReference>
<dbReference type="InterPro" id="IPR015422">
    <property type="entry name" value="PyrdxlP-dep_Trfase_small"/>
</dbReference>
<evidence type="ECO:0000256" key="7">
    <source>
        <dbReference type="ARBA" id="ARBA00023004"/>
    </source>
</evidence>
<dbReference type="SUPFAM" id="SSF53383">
    <property type="entry name" value="PLP-dependent transferases"/>
    <property type="match status" value="1"/>
</dbReference>
<protein>
    <recommendedName>
        <fullName evidence="3">cysteine desulfurase</fullName>
        <ecNumber evidence="3">2.8.1.7</ecNumber>
    </recommendedName>
</protein>
<feature type="coiled-coil region" evidence="10">
    <location>
        <begin position="252"/>
        <end position="279"/>
    </location>
</feature>